<reference evidence="1" key="2">
    <citation type="submission" date="2020-11" db="EMBL/GenBank/DDBJ databases">
        <authorList>
            <person name="McCartney M.A."/>
            <person name="Auch B."/>
            <person name="Kono T."/>
            <person name="Mallez S."/>
            <person name="Becker A."/>
            <person name="Gohl D.M."/>
            <person name="Silverstein K.A.T."/>
            <person name="Koren S."/>
            <person name="Bechman K.B."/>
            <person name="Herman A."/>
            <person name="Abrahante J.E."/>
            <person name="Garbe J."/>
        </authorList>
    </citation>
    <scope>NUCLEOTIDE SEQUENCE</scope>
    <source>
        <strain evidence="1">Duluth1</strain>
        <tissue evidence="1">Whole animal</tissue>
    </source>
</reference>
<dbReference type="Proteomes" id="UP000828390">
    <property type="component" value="Unassembled WGS sequence"/>
</dbReference>
<evidence type="ECO:0000313" key="1">
    <source>
        <dbReference type="EMBL" id="KAH3843435.1"/>
    </source>
</evidence>
<proteinExistence type="predicted"/>
<evidence type="ECO:0000313" key="2">
    <source>
        <dbReference type="Proteomes" id="UP000828390"/>
    </source>
</evidence>
<gene>
    <name evidence="1" type="ORF">DPMN_116954</name>
</gene>
<sequence>MSANTSSQDLCPKCKEKIENSKNNWVAIQRQGVNGIHEARVKRTYDLVTEAGT</sequence>
<dbReference type="AlphaFoldDB" id="A0A9D4QV76"/>
<keyword evidence="2" id="KW-1185">Reference proteome</keyword>
<dbReference type="EMBL" id="JAIWYP010000004">
    <property type="protein sequence ID" value="KAH3843435.1"/>
    <property type="molecule type" value="Genomic_DNA"/>
</dbReference>
<organism evidence="1 2">
    <name type="scientific">Dreissena polymorpha</name>
    <name type="common">Zebra mussel</name>
    <name type="synonym">Mytilus polymorpha</name>
    <dbReference type="NCBI Taxonomy" id="45954"/>
    <lineage>
        <taxon>Eukaryota</taxon>
        <taxon>Metazoa</taxon>
        <taxon>Spiralia</taxon>
        <taxon>Lophotrochozoa</taxon>
        <taxon>Mollusca</taxon>
        <taxon>Bivalvia</taxon>
        <taxon>Autobranchia</taxon>
        <taxon>Heteroconchia</taxon>
        <taxon>Euheterodonta</taxon>
        <taxon>Imparidentia</taxon>
        <taxon>Neoheterodontei</taxon>
        <taxon>Myida</taxon>
        <taxon>Dreissenoidea</taxon>
        <taxon>Dreissenidae</taxon>
        <taxon>Dreissena</taxon>
    </lineage>
</organism>
<accession>A0A9D4QV76</accession>
<name>A0A9D4QV76_DREPO</name>
<reference evidence="1" key="1">
    <citation type="journal article" date="2019" name="bioRxiv">
        <title>The Genome of the Zebra Mussel, Dreissena polymorpha: A Resource for Invasive Species Research.</title>
        <authorList>
            <person name="McCartney M.A."/>
            <person name="Auch B."/>
            <person name="Kono T."/>
            <person name="Mallez S."/>
            <person name="Zhang Y."/>
            <person name="Obille A."/>
            <person name="Becker A."/>
            <person name="Abrahante J.E."/>
            <person name="Garbe J."/>
            <person name="Badalamenti J.P."/>
            <person name="Herman A."/>
            <person name="Mangelson H."/>
            <person name="Liachko I."/>
            <person name="Sullivan S."/>
            <person name="Sone E.D."/>
            <person name="Koren S."/>
            <person name="Silverstein K.A.T."/>
            <person name="Beckman K.B."/>
            <person name="Gohl D.M."/>
        </authorList>
    </citation>
    <scope>NUCLEOTIDE SEQUENCE</scope>
    <source>
        <strain evidence="1">Duluth1</strain>
        <tissue evidence="1">Whole animal</tissue>
    </source>
</reference>
<comment type="caution">
    <text evidence="1">The sequence shown here is derived from an EMBL/GenBank/DDBJ whole genome shotgun (WGS) entry which is preliminary data.</text>
</comment>
<protein>
    <submittedName>
        <fullName evidence="1">Uncharacterized protein</fullName>
    </submittedName>
</protein>